<accession>A0A6N4XJI2</accession>
<dbReference type="EMBL" id="CACVBY010000002">
    <property type="protein sequence ID" value="CAA7385897.1"/>
    <property type="molecule type" value="Genomic_DNA"/>
</dbReference>
<keyword evidence="2" id="KW-1185">Reference proteome</keyword>
<gene>
    <name evidence="1" type="ORF">CHRY9393_00185</name>
</gene>
<evidence type="ECO:0000313" key="2">
    <source>
        <dbReference type="Proteomes" id="UP000445309"/>
    </source>
</evidence>
<protein>
    <submittedName>
        <fullName evidence="1">Uncharacterized protein</fullName>
    </submittedName>
</protein>
<dbReference type="RefSeq" id="WP_162071638.1">
    <property type="nucleotide sequence ID" value="NZ_CACVBY010000002.1"/>
</dbReference>
<dbReference type="AlphaFoldDB" id="A0A6N4XJI2"/>
<sequence length="169" mass="20237">MKLKYIIYFFILFPCLICCQTFEKVAKYNQYVGDIKFDENLDDPYFKICNPEDTYQYFNGLKGFEYQGEKSAIEERLRELNIRGSKNTNGYIIIRFLINCEGKPGLFRMMQMNLDYKEKEIDSLLGIQLLKFTKLLDGWSVKRINNREIDYYQYLTYKIKDGQIIEILP</sequence>
<dbReference type="Proteomes" id="UP000445309">
    <property type="component" value="Unassembled WGS sequence"/>
</dbReference>
<evidence type="ECO:0000313" key="1">
    <source>
        <dbReference type="EMBL" id="CAA7385897.1"/>
    </source>
</evidence>
<proteinExistence type="predicted"/>
<name>A0A6N4XJI2_9FLAO</name>
<organism evidence="1 2">
    <name type="scientific">Chryseobacterium fistulae</name>
    <dbReference type="NCBI Taxonomy" id="2675058"/>
    <lineage>
        <taxon>Bacteria</taxon>
        <taxon>Pseudomonadati</taxon>
        <taxon>Bacteroidota</taxon>
        <taxon>Flavobacteriia</taxon>
        <taxon>Flavobacteriales</taxon>
        <taxon>Weeksellaceae</taxon>
        <taxon>Chryseobacterium group</taxon>
        <taxon>Chryseobacterium</taxon>
    </lineage>
</organism>
<reference evidence="1 2" key="1">
    <citation type="submission" date="2020-01" db="EMBL/GenBank/DDBJ databases">
        <authorList>
            <person name="Rodrigo-Torres L."/>
            <person name="Arahal R. D."/>
            <person name="Lucena T."/>
        </authorList>
    </citation>
    <scope>NUCLEOTIDE SEQUENCE [LARGE SCALE GENOMIC DNA]</scope>
    <source>
        <strain evidence="1 2">CECT 9393</strain>
    </source>
</reference>